<evidence type="ECO:0000313" key="3">
    <source>
        <dbReference type="Proteomes" id="UP000016933"/>
    </source>
</evidence>
<evidence type="ECO:0000256" key="1">
    <source>
        <dbReference type="SAM" id="MobiDB-lite"/>
    </source>
</evidence>
<keyword evidence="3" id="KW-1185">Reference proteome</keyword>
<dbReference type="HOGENOM" id="CLU_1686534_0_0_1"/>
<dbReference type="Proteomes" id="UP000016933">
    <property type="component" value="Unassembled WGS sequence"/>
</dbReference>
<feature type="region of interest" description="Disordered" evidence="1">
    <location>
        <begin position="105"/>
        <end position="126"/>
    </location>
</feature>
<protein>
    <recommendedName>
        <fullName evidence="4">F-box domain-containing protein</fullName>
    </recommendedName>
</protein>
<reference evidence="2 3" key="2">
    <citation type="journal article" date="2012" name="PLoS Pathog.">
        <title>Diverse lifestyles and strategies of plant pathogenesis encoded in the genomes of eighteen Dothideomycetes fungi.</title>
        <authorList>
            <person name="Ohm R.A."/>
            <person name="Feau N."/>
            <person name="Henrissat B."/>
            <person name="Schoch C.L."/>
            <person name="Horwitz B.A."/>
            <person name="Barry K.W."/>
            <person name="Condon B.J."/>
            <person name="Copeland A.C."/>
            <person name="Dhillon B."/>
            <person name="Glaser F."/>
            <person name="Hesse C.N."/>
            <person name="Kosti I."/>
            <person name="LaButti K."/>
            <person name="Lindquist E.A."/>
            <person name="Lucas S."/>
            <person name="Salamov A.A."/>
            <person name="Bradshaw R.E."/>
            <person name="Ciuffetti L."/>
            <person name="Hamelin R.C."/>
            <person name="Kema G.H.J."/>
            <person name="Lawrence C."/>
            <person name="Scott J.A."/>
            <person name="Spatafora J.W."/>
            <person name="Turgeon B.G."/>
            <person name="de Wit P.J.G.M."/>
            <person name="Zhong S."/>
            <person name="Goodwin S.B."/>
            <person name="Grigoriev I.V."/>
        </authorList>
    </citation>
    <scope>NUCLEOTIDE SEQUENCE [LARGE SCALE GENOMIC DNA]</scope>
    <source>
        <strain evidence="3">NZE10 / CBS 128990</strain>
    </source>
</reference>
<feature type="compositionally biased region" description="Basic and acidic residues" evidence="1">
    <location>
        <begin position="9"/>
        <end position="20"/>
    </location>
</feature>
<proteinExistence type="predicted"/>
<name>N1PKH4_DOTSN</name>
<reference evidence="3" key="1">
    <citation type="journal article" date="2012" name="PLoS Genet.">
        <title>The genomes of the fungal plant pathogens Cladosporium fulvum and Dothistroma septosporum reveal adaptation to different hosts and lifestyles but also signatures of common ancestry.</title>
        <authorList>
            <person name="de Wit P.J.G.M."/>
            <person name="van der Burgt A."/>
            <person name="Oekmen B."/>
            <person name="Stergiopoulos I."/>
            <person name="Abd-Elsalam K.A."/>
            <person name="Aerts A.L."/>
            <person name="Bahkali A.H."/>
            <person name="Beenen H.G."/>
            <person name="Chettri P."/>
            <person name="Cox M.P."/>
            <person name="Datema E."/>
            <person name="de Vries R.P."/>
            <person name="Dhillon B."/>
            <person name="Ganley A.R."/>
            <person name="Griffiths S.A."/>
            <person name="Guo Y."/>
            <person name="Hamelin R.C."/>
            <person name="Henrissat B."/>
            <person name="Kabir M.S."/>
            <person name="Jashni M.K."/>
            <person name="Kema G."/>
            <person name="Klaubauf S."/>
            <person name="Lapidus A."/>
            <person name="Levasseur A."/>
            <person name="Lindquist E."/>
            <person name="Mehrabi R."/>
            <person name="Ohm R.A."/>
            <person name="Owen T.J."/>
            <person name="Salamov A."/>
            <person name="Schwelm A."/>
            <person name="Schijlen E."/>
            <person name="Sun H."/>
            <person name="van den Burg H.A."/>
            <person name="van Ham R.C.H.J."/>
            <person name="Zhang S."/>
            <person name="Goodwin S.B."/>
            <person name="Grigoriev I.V."/>
            <person name="Collemare J."/>
            <person name="Bradshaw R.E."/>
        </authorList>
    </citation>
    <scope>NUCLEOTIDE SEQUENCE [LARGE SCALE GENOMIC DNA]</scope>
    <source>
        <strain evidence="3">NZE10 / CBS 128990</strain>
    </source>
</reference>
<gene>
    <name evidence="2" type="ORF">DOTSEDRAFT_54524</name>
</gene>
<accession>N1PKH4</accession>
<evidence type="ECO:0008006" key="4">
    <source>
        <dbReference type="Google" id="ProtNLM"/>
    </source>
</evidence>
<dbReference type="OrthoDB" id="3800738at2759"/>
<feature type="region of interest" description="Disordered" evidence="1">
    <location>
        <begin position="1"/>
        <end position="23"/>
    </location>
</feature>
<organism evidence="2 3">
    <name type="scientific">Dothistroma septosporum (strain NZE10 / CBS 128990)</name>
    <name type="common">Red band needle blight fungus</name>
    <name type="synonym">Mycosphaerella pini</name>
    <dbReference type="NCBI Taxonomy" id="675120"/>
    <lineage>
        <taxon>Eukaryota</taxon>
        <taxon>Fungi</taxon>
        <taxon>Dikarya</taxon>
        <taxon>Ascomycota</taxon>
        <taxon>Pezizomycotina</taxon>
        <taxon>Dothideomycetes</taxon>
        <taxon>Dothideomycetidae</taxon>
        <taxon>Mycosphaerellales</taxon>
        <taxon>Mycosphaerellaceae</taxon>
        <taxon>Dothistroma</taxon>
    </lineage>
</organism>
<dbReference type="SUPFAM" id="SSF81383">
    <property type="entry name" value="F-box domain"/>
    <property type="match status" value="1"/>
</dbReference>
<dbReference type="EMBL" id="KB446541">
    <property type="protein sequence ID" value="EME42060.1"/>
    <property type="molecule type" value="Genomic_DNA"/>
</dbReference>
<sequence length="156" mass="17694">MHQHALDGQTRKADPVDRDMATSNGGRAAAASFMTLPELVDKLLQLPLRKILTVQFTCKSWRQAIQTSPDIQRALLFRPSADARHRLVETRHVYPLDCRFAERSPRYNSKGARPTDRGSGYTHRAANPTDEKLYRILVNPFEDSRGVRSSLNDPHT</sequence>
<dbReference type="InterPro" id="IPR036047">
    <property type="entry name" value="F-box-like_dom_sf"/>
</dbReference>
<dbReference type="AlphaFoldDB" id="N1PKH4"/>
<evidence type="ECO:0000313" key="2">
    <source>
        <dbReference type="EMBL" id="EME42060.1"/>
    </source>
</evidence>